<keyword evidence="3" id="KW-1185">Reference proteome</keyword>
<accession>A0A1Q5QBU3</accession>
<protein>
    <submittedName>
        <fullName evidence="2">Uncharacterized protein</fullName>
    </submittedName>
</protein>
<evidence type="ECO:0000256" key="1">
    <source>
        <dbReference type="SAM" id="MobiDB-lite"/>
    </source>
</evidence>
<sequence>MQRPNVIRPTGCLQCSSIRIGQHYSTSPNRRAAASEILPRSDSRLSKINPDLRISWRELRNKALDSFPSDTADGGTPSSPSAARETFHQDVTERQATDARRKTAKLRANRFRAGGRNEKITIQSISNKYIEALNSNGSNNDSPAEVNNMDEIIRVFDLNTLQVLSKKGYSPEDIMAWAWILTTKDSTRAALRLLYWGRQHIRQTPLFVVSFLLHRVTHDVRAFRIILAFSLSYLTQQPLADIAPVANSDVTGVPNIPSSEQRAVAMQAPKAYYLTVLLLQRARQLWPETQFSIAEAFAYYLIHVLPRSYRRKLDHWRINVLRAKYFNWCLNDLSIPSKRNPFIYASTQQRAQFVLLKAMATHEPVLPVSRRGYQAVAAVQLAHKKTLAEKVFAEQKALSWPPWKEARMGIDSARGNDGMKSRTMQVLSQMTEAGYSHGDWEDAVGILAGWDTDGSPTIQTRSLQSRSLLANSKKKGTRVESALWAARIQATRTLREAWACFISYEARYAIPTERIFHAMAKKLIYSQAQMKKKATTPTRNRPLPGDGPEVFPEPSSARDAIYIAREPPSLENLLKQMTMQGVRPGNDFIALLLQRSQNFSTGIKFVCAFLRAKQVRALCTLWTEELDKEALDTLNAMHPRLFDSFIVLLCTHFNSWSSRYRVRRADLFPILMRVPQMNPVTSTLCYHEDMFRKDSKLGHPQTLSHAVKLLKTLKPRRMSAWLPLLKALASLRGSAKEILIDRKVQWFLMWYEVAEAIRWMRELELEPGTDGLMMLCRVFSRAVYAGARDVTIAEEALYLVSKYKRRNDELQLDNAATFEEFVYKGIQLLKSYFDRLVYPLPPFSAGSQNFALSPDKQKPAVLDLPNMLEVPNLATLHALVRALGLSKDHDGILNLLQWMSYYAPDLISRADENGNGKTMMRRTLTAIRVFLEGSIPGRMRWHELESASSKNGRGDEENRPVSSYGHIEEARKLIEGTEGWGSWPSDDEVRAYGLTDAEYDFD</sequence>
<evidence type="ECO:0000313" key="3">
    <source>
        <dbReference type="Proteomes" id="UP000214365"/>
    </source>
</evidence>
<feature type="compositionally biased region" description="Basic and acidic residues" evidence="1">
    <location>
        <begin position="85"/>
        <end position="101"/>
    </location>
</feature>
<organism evidence="2 3">
    <name type="scientific">Talaromyces atroroseus</name>
    <dbReference type="NCBI Taxonomy" id="1441469"/>
    <lineage>
        <taxon>Eukaryota</taxon>
        <taxon>Fungi</taxon>
        <taxon>Dikarya</taxon>
        <taxon>Ascomycota</taxon>
        <taxon>Pezizomycotina</taxon>
        <taxon>Eurotiomycetes</taxon>
        <taxon>Eurotiomycetidae</taxon>
        <taxon>Eurotiales</taxon>
        <taxon>Trichocomaceae</taxon>
        <taxon>Talaromyces</taxon>
        <taxon>Talaromyces sect. Trachyspermi</taxon>
    </lineage>
</organism>
<dbReference type="STRING" id="1441469.A0A1Q5QBU3"/>
<proteinExistence type="predicted"/>
<feature type="region of interest" description="Disordered" evidence="1">
    <location>
        <begin position="945"/>
        <end position="965"/>
    </location>
</feature>
<reference evidence="2 3" key="1">
    <citation type="submission" date="2015-06" db="EMBL/GenBank/DDBJ databases">
        <title>Talaromyces atroroseus IBT 11181 draft genome.</title>
        <authorList>
            <person name="Rasmussen K.B."/>
            <person name="Rasmussen S."/>
            <person name="Petersen B."/>
            <person name="Sicheritz-Ponten T."/>
            <person name="Mortensen U.H."/>
            <person name="Thrane U."/>
        </authorList>
    </citation>
    <scope>NUCLEOTIDE SEQUENCE [LARGE SCALE GENOMIC DNA]</scope>
    <source>
        <strain evidence="2 3">IBT 11181</strain>
    </source>
</reference>
<dbReference type="AlphaFoldDB" id="A0A1Q5QBU3"/>
<dbReference type="RefSeq" id="XP_020123511.1">
    <property type="nucleotide sequence ID" value="XM_020261185.1"/>
</dbReference>
<name>A0A1Q5QBU3_TALAT</name>
<feature type="region of interest" description="Disordered" evidence="1">
    <location>
        <begin position="66"/>
        <end position="101"/>
    </location>
</feature>
<dbReference type="Proteomes" id="UP000214365">
    <property type="component" value="Unassembled WGS sequence"/>
</dbReference>
<evidence type="ECO:0000313" key="2">
    <source>
        <dbReference type="EMBL" id="OKL63390.1"/>
    </source>
</evidence>
<gene>
    <name evidence="2" type="ORF">UA08_01513</name>
</gene>
<comment type="caution">
    <text evidence="2">The sequence shown here is derived from an EMBL/GenBank/DDBJ whole genome shotgun (WGS) entry which is preliminary data.</text>
</comment>
<dbReference type="GeneID" id="31001268"/>
<dbReference type="EMBL" id="LFMY01000002">
    <property type="protein sequence ID" value="OKL63390.1"/>
    <property type="molecule type" value="Genomic_DNA"/>
</dbReference>
<dbReference type="OrthoDB" id="410701at2759"/>